<sequence length="506" mass="51665">MKKNWALGILLVAFCSLSFNAQVGIGHANPQTTLHVDGGKDNPSTGIPNVTQTRNDVVVTKTGQLGVGSITPEVKMHVVATASAANRFSLIDVPAGTNQHVALALRNTSPLATGNYSLLGFTNSGATSGGANWGIGTIRTGSVATNGTEEELFIGNSLGSGYNERMRINTQGNVGINTSSPNSSALLELSSTTKGFLPTRMTTAQRDAITPKPEGLMIYNLDIHCMQYWNATKWVGDCDGGGSSGGNTITNCTTTALNGNYTEGTVMTSGNTIVLAVNVTQLGAWSASSNTANGVTFSGAGNFTVLGNQNITLTANGTPSGSGYFNYTFSLGSSTCTRSIAFGSVGKDPCNVTLNNWLGQSNFPDTYSINGQSVAVNVSSTGGTGAGQAFQQCGGTSNTDSWGMGISGASTTTFTFSKPVSDIKFNITLAGGPGETITVSAKNGATTVSPSLSSGQACFQQPTITGNNVTASGTFKVGATVTSVTISHNGGATGAYLHVSFCPSAQ</sequence>
<evidence type="ECO:0000313" key="2">
    <source>
        <dbReference type="EMBL" id="MDR6404495.1"/>
    </source>
</evidence>
<keyword evidence="3" id="KW-1185">Reference proteome</keyword>
<dbReference type="EMBL" id="JAVDQS010000003">
    <property type="protein sequence ID" value="MDR6404495.1"/>
    <property type="molecule type" value="Genomic_DNA"/>
</dbReference>
<feature type="signal peptide" evidence="1">
    <location>
        <begin position="1"/>
        <end position="21"/>
    </location>
</feature>
<evidence type="ECO:0000313" key="3">
    <source>
        <dbReference type="Proteomes" id="UP001184853"/>
    </source>
</evidence>
<gene>
    <name evidence="2" type="ORF">J2781_001415</name>
</gene>
<organism evidence="2 3">
    <name type="scientific">Chryseobacterium geocarposphaerae</name>
    <dbReference type="NCBI Taxonomy" id="1416776"/>
    <lineage>
        <taxon>Bacteria</taxon>
        <taxon>Pseudomonadati</taxon>
        <taxon>Bacteroidota</taxon>
        <taxon>Flavobacteriia</taxon>
        <taxon>Flavobacteriales</taxon>
        <taxon>Weeksellaceae</taxon>
        <taxon>Chryseobacterium group</taxon>
        <taxon>Chryseobacterium</taxon>
    </lineage>
</organism>
<proteinExistence type="predicted"/>
<name>A0ABU1LD14_9FLAO</name>
<keyword evidence="1" id="KW-0732">Signal</keyword>
<feature type="chain" id="PRO_5045212658" evidence="1">
    <location>
        <begin position="22"/>
        <end position="506"/>
    </location>
</feature>
<reference evidence="2 3" key="1">
    <citation type="submission" date="2023-07" db="EMBL/GenBank/DDBJ databases">
        <title>Sorghum-associated microbial communities from plants grown in Nebraska, USA.</title>
        <authorList>
            <person name="Schachtman D."/>
        </authorList>
    </citation>
    <scope>NUCLEOTIDE SEQUENCE [LARGE SCALE GENOMIC DNA]</scope>
    <source>
        <strain evidence="2 3">DS1709</strain>
    </source>
</reference>
<evidence type="ECO:0000256" key="1">
    <source>
        <dbReference type="SAM" id="SignalP"/>
    </source>
</evidence>
<dbReference type="RefSeq" id="WP_115979880.1">
    <property type="nucleotide sequence ID" value="NZ_JAVDQS010000003.1"/>
</dbReference>
<dbReference type="Proteomes" id="UP001184853">
    <property type="component" value="Unassembled WGS sequence"/>
</dbReference>
<accession>A0ABU1LD14</accession>
<comment type="caution">
    <text evidence="2">The sequence shown here is derived from an EMBL/GenBank/DDBJ whole genome shotgun (WGS) entry which is preliminary data.</text>
</comment>
<protein>
    <submittedName>
        <fullName evidence="2">Uncharacterized protein</fullName>
    </submittedName>
</protein>